<keyword evidence="7" id="KW-1185">Reference proteome</keyword>
<reference evidence="6 7" key="1">
    <citation type="submission" date="2018-08" db="EMBL/GenBank/DDBJ databases">
        <title>The reduced genetic potential of extracellular carbohydrate catabolism in Euzebyella marina RN62, a Flavobacteriia bacterium isolated from the hadal water.</title>
        <authorList>
            <person name="Xue C."/>
        </authorList>
    </citation>
    <scope>NUCLEOTIDE SEQUENCE [LARGE SCALE GENOMIC DNA]</scope>
    <source>
        <strain evidence="6 7">RN62</strain>
    </source>
</reference>
<dbReference type="InterPro" id="IPR018062">
    <property type="entry name" value="HTH_AraC-typ_CS"/>
</dbReference>
<evidence type="ECO:0000256" key="2">
    <source>
        <dbReference type="ARBA" id="ARBA00023125"/>
    </source>
</evidence>
<dbReference type="InterPro" id="IPR018060">
    <property type="entry name" value="HTH_AraC"/>
</dbReference>
<evidence type="ECO:0000256" key="3">
    <source>
        <dbReference type="ARBA" id="ARBA00023163"/>
    </source>
</evidence>
<evidence type="ECO:0000313" key="6">
    <source>
        <dbReference type="EMBL" id="AYN68378.1"/>
    </source>
</evidence>
<proteinExistence type="predicted"/>
<dbReference type="OrthoDB" id="2666928at2"/>
<evidence type="ECO:0000259" key="5">
    <source>
        <dbReference type="PROSITE" id="PS50925"/>
    </source>
</evidence>
<evidence type="ECO:0000256" key="1">
    <source>
        <dbReference type="ARBA" id="ARBA00023015"/>
    </source>
</evidence>
<name>A0A3G2L7Y1_9FLAO</name>
<keyword evidence="2" id="KW-0238">DNA-binding</keyword>
<dbReference type="PANTHER" id="PTHR47893">
    <property type="entry name" value="REGULATORY PROTEIN PCHR"/>
    <property type="match status" value="1"/>
</dbReference>
<dbReference type="EMBL" id="CP032050">
    <property type="protein sequence ID" value="AYN68378.1"/>
    <property type="molecule type" value="Genomic_DNA"/>
</dbReference>
<feature type="domain" description="HTH araC/xylS-type" evidence="4">
    <location>
        <begin position="233"/>
        <end position="331"/>
    </location>
</feature>
<accession>A0A3G2L7Y1</accession>
<dbReference type="SUPFAM" id="SSF46689">
    <property type="entry name" value="Homeodomain-like"/>
    <property type="match status" value="1"/>
</dbReference>
<dbReference type="InterPro" id="IPR036046">
    <property type="entry name" value="Acylphosphatase-like_dom_sf"/>
</dbReference>
<dbReference type="Pfam" id="PF04940">
    <property type="entry name" value="BLUF"/>
    <property type="match status" value="1"/>
</dbReference>
<dbReference type="SUPFAM" id="SSF54975">
    <property type="entry name" value="Acylphosphatase/BLUF domain-like"/>
    <property type="match status" value="1"/>
</dbReference>
<feature type="domain" description="BLUF" evidence="5">
    <location>
        <begin position="338"/>
        <end position="429"/>
    </location>
</feature>
<dbReference type="PANTHER" id="PTHR47893:SF1">
    <property type="entry name" value="REGULATORY PROTEIN PCHR"/>
    <property type="match status" value="1"/>
</dbReference>
<dbReference type="SMART" id="SM00342">
    <property type="entry name" value="HTH_ARAC"/>
    <property type="match status" value="1"/>
</dbReference>
<dbReference type="GO" id="GO:0003700">
    <property type="term" value="F:DNA-binding transcription factor activity"/>
    <property type="evidence" value="ECO:0007669"/>
    <property type="project" value="InterPro"/>
</dbReference>
<keyword evidence="3" id="KW-0804">Transcription</keyword>
<dbReference type="SMART" id="SM01034">
    <property type="entry name" value="BLUF"/>
    <property type="match status" value="1"/>
</dbReference>
<dbReference type="InterPro" id="IPR053142">
    <property type="entry name" value="PchR_regulatory_protein"/>
</dbReference>
<dbReference type="Gene3D" id="3.30.70.100">
    <property type="match status" value="1"/>
</dbReference>
<sequence length="481" mass="55505">MKTIKINENRPTEHLRKLALQMDADFEEGFGASSLQLKDNRYGEGYMNLYEPFPGMNVRTYNLILKEELSLSLTEHGYSPLYLIFCIEGSYRHRYASEKQEKTVSQGRNLISLSSKNEEHLMTLPANRPIKLSVIVLLRKNLNHESRGNLVSVIRDIVMKMDEGESYQFIGGLKNNIERHAKILVENRRTDLAGKLITEAATYATLAAQLDDHDNENKANELDVSDSELDRVVKLCSYISQNLERPHTIRELAHKSGLYPKKLQDAFQYLFNESVATCIKNMKLEKSKVLLETTDISISSICDQIGINSKSYYSKIFKEKYGSLPKDYRFSFNKSENTFELTYKSKAQLYLSDTEVAELVANSDSANKKLGITGCLIHFGDEFFQLIEGPKSNVLKLYEKINDDNRHTNIELLWKGVRKERVFDDWGLILISDRRGFEDHNYSHELNIGMKSLVQGDAKIAIRDLRFWQRMRHLIIDRMTD</sequence>
<dbReference type="RefSeq" id="WP_121849391.1">
    <property type="nucleotide sequence ID" value="NZ_CP032050.1"/>
</dbReference>
<dbReference type="GO" id="GO:0071949">
    <property type="term" value="F:FAD binding"/>
    <property type="evidence" value="ECO:0007669"/>
    <property type="project" value="InterPro"/>
</dbReference>
<dbReference type="KEGG" id="emar:D1013_13810"/>
<dbReference type="PROSITE" id="PS50925">
    <property type="entry name" value="BLUF"/>
    <property type="match status" value="1"/>
</dbReference>
<dbReference type="Pfam" id="PF12833">
    <property type="entry name" value="HTH_18"/>
    <property type="match status" value="1"/>
</dbReference>
<dbReference type="GO" id="GO:0043565">
    <property type="term" value="F:sequence-specific DNA binding"/>
    <property type="evidence" value="ECO:0007669"/>
    <property type="project" value="InterPro"/>
</dbReference>
<dbReference type="Proteomes" id="UP000276309">
    <property type="component" value="Chromosome"/>
</dbReference>
<protein>
    <submittedName>
        <fullName evidence="6">Helix-turn-helix domain-containing protein</fullName>
    </submittedName>
</protein>
<evidence type="ECO:0000259" key="4">
    <source>
        <dbReference type="PROSITE" id="PS01124"/>
    </source>
</evidence>
<dbReference type="PROSITE" id="PS00041">
    <property type="entry name" value="HTH_ARAC_FAMILY_1"/>
    <property type="match status" value="1"/>
</dbReference>
<gene>
    <name evidence="6" type="ORF">D1013_13810</name>
</gene>
<dbReference type="GO" id="GO:0009882">
    <property type="term" value="F:blue light photoreceptor activity"/>
    <property type="evidence" value="ECO:0007669"/>
    <property type="project" value="InterPro"/>
</dbReference>
<dbReference type="AlphaFoldDB" id="A0A3G2L7Y1"/>
<dbReference type="Gene3D" id="1.10.10.60">
    <property type="entry name" value="Homeodomain-like"/>
    <property type="match status" value="1"/>
</dbReference>
<organism evidence="6 7">
    <name type="scientific">Euzebyella marina</name>
    <dbReference type="NCBI Taxonomy" id="1761453"/>
    <lineage>
        <taxon>Bacteria</taxon>
        <taxon>Pseudomonadati</taxon>
        <taxon>Bacteroidota</taxon>
        <taxon>Flavobacteriia</taxon>
        <taxon>Flavobacteriales</taxon>
        <taxon>Flavobacteriaceae</taxon>
        <taxon>Euzebyella</taxon>
    </lineage>
</organism>
<keyword evidence="1" id="KW-0805">Transcription regulation</keyword>
<dbReference type="InterPro" id="IPR007024">
    <property type="entry name" value="BLUF_domain"/>
</dbReference>
<dbReference type="PROSITE" id="PS01124">
    <property type="entry name" value="HTH_ARAC_FAMILY_2"/>
    <property type="match status" value="1"/>
</dbReference>
<dbReference type="InterPro" id="IPR009057">
    <property type="entry name" value="Homeodomain-like_sf"/>
</dbReference>
<evidence type="ECO:0000313" key="7">
    <source>
        <dbReference type="Proteomes" id="UP000276309"/>
    </source>
</evidence>